<organism evidence="1 2">
    <name type="scientific">Terrilactibacillus tamarindi</name>
    <dbReference type="NCBI Taxonomy" id="2599694"/>
    <lineage>
        <taxon>Bacteria</taxon>
        <taxon>Bacillati</taxon>
        <taxon>Bacillota</taxon>
        <taxon>Bacilli</taxon>
        <taxon>Bacillales</taxon>
        <taxon>Bacillaceae</taxon>
        <taxon>Terrilactibacillus</taxon>
    </lineage>
</organism>
<dbReference type="Proteomes" id="UP000440978">
    <property type="component" value="Unassembled WGS sequence"/>
</dbReference>
<comment type="caution">
    <text evidence="1">The sequence shown here is derived from an EMBL/GenBank/DDBJ whole genome shotgun (WGS) entry which is preliminary data.</text>
</comment>
<dbReference type="EMBL" id="WNHB01000001">
    <property type="protein sequence ID" value="MTT30428.1"/>
    <property type="molecule type" value="Genomic_DNA"/>
</dbReference>
<reference evidence="1 2" key="1">
    <citation type="submission" date="2019-11" db="EMBL/GenBank/DDBJ databases">
        <title>Terrilactibacillus tamarindus sp. nov. BCM23-1 isolated from bark of Tamarindus indica.</title>
        <authorList>
            <person name="Kingkaew E."/>
            <person name="Tanasupawat S."/>
        </authorList>
    </citation>
    <scope>NUCLEOTIDE SEQUENCE [LARGE SCALE GENOMIC DNA]</scope>
    <source>
        <strain evidence="1 2">BCM23-1</strain>
    </source>
</reference>
<dbReference type="OrthoDB" id="2940113at2"/>
<accession>A0A6N8CLL5</accession>
<dbReference type="Pfam" id="PF07799">
    <property type="entry name" value="DUF1643"/>
    <property type="match status" value="1"/>
</dbReference>
<sequence>MRSMRTVKYNPQYCTGILKCEIEEISDSIQARYILSVKLNHDNNRTIAFILMNPSKATTATSDMTVNKVIKFAYSEGYGKALFFNLFPFYETHSNGLSNIFTAISSLDNHDLDKIFEKNLNHIKLYMSKADKVVFGWGDPSKNISESLHNKLTQSIIDHCKKMNITPYVFKTHYQSLLTLKGSPRHPIRPRLEGIVPFRVSGTEERHFLR</sequence>
<gene>
    <name evidence="1" type="ORF">GMB86_00175</name>
</gene>
<evidence type="ECO:0000313" key="2">
    <source>
        <dbReference type="Proteomes" id="UP000440978"/>
    </source>
</evidence>
<dbReference type="InterPro" id="IPR012441">
    <property type="entry name" value="DUF1643"/>
</dbReference>
<proteinExistence type="predicted"/>
<evidence type="ECO:0000313" key="1">
    <source>
        <dbReference type="EMBL" id="MTT30428.1"/>
    </source>
</evidence>
<dbReference type="AlphaFoldDB" id="A0A6N8CLL5"/>
<name>A0A6N8CLL5_9BACI</name>
<keyword evidence="2" id="KW-1185">Reference proteome</keyword>
<protein>
    <submittedName>
        <fullName evidence="1">DUF1643 domain-containing protein</fullName>
    </submittedName>
</protein>